<organism evidence="3 4">
    <name type="scientific">Chitinophaga silvisoli</name>
    <dbReference type="NCBI Taxonomy" id="2291814"/>
    <lineage>
        <taxon>Bacteria</taxon>
        <taxon>Pseudomonadati</taxon>
        <taxon>Bacteroidota</taxon>
        <taxon>Chitinophagia</taxon>
        <taxon>Chitinophagales</taxon>
        <taxon>Chitinophagaceae</taxon>
        <taxon>Chitinophaga</taxon>
    </lineage>
</organism>
<dbReference type="OrthoDB" id="680953at2"/>
<dbReference type="RefSeq" id="WP_116852991.1">
    <property type="nucleotide sequence ID" value="NZ_QTJV01000002.1"/>
</dbReference>
<proteinExistence type="predicted"/>
<dbReference type="AlphaFoldDB" id="A0A3E1P666"/>
<sequence length="74" mass="7728">MKKMLFSAMTLVFLTGAAMAQDKQKPKACCKKDATGKSACCKQPANTASLRMKTAKPAPATAQATPAAKPANKK</sequence>
<keyword evidence="2" id="KW-0732">Signal</keyword>
<feature type="compositionally biased region" description="Low complexity" evidence="1">
    <location>
        <begin position="55"/>
        <end position="74"/>
    </location>
</feature>
<gene>
    <name evidence="3" type="ORF">DXN04_08935</name>
</gene>
<evidence type="ECO:0000256" key="1">
    <source>
        <dbReference type="SAM" id="MobiDB-lite"/>
    </source>
</evidence>
<feature type="signal peptide" evidence="2">
    <location>
        <begin position="1"/>
        <end position="20"/>
    </location>
</feature>
<reference evidence="3 4" key="1">
    <citation type="submission" date="2018-08" db="EMBL/GenBank/DDBJ databases">
        <title>Chitinophaga sp. K20C18050901, a novel bacterium isolated from forest soil.</title>
        <authorList>
            <person name="Wang C."/>
        </authorList>
    </citation>
    <scope>NUCLEOTIDE SEQUENCE [LARGE SCALE GENOMIC DNA]</scope>
    <source>
        <strain evidence="3 4">K20C18050901</strain>
    </source>
</reference>
<evidence type="ECO:0000313" key="4">
    <source>
        <dbReference type="Proteomes" id="UP000261174"/>
    </source>
</evidence>
<accession>A0A3E1P666</accession>
<comment type="caution">
    <text evidence="3">The sequence shown here is derived from an EMBL/GenBank/DDBJ whole genome shotgun (WGS) entry which is preliminary data.</text>
</comment>
<keyword evidence="4" id="KW-1185">Reference proteome</keyword>
<feature type="region of interest" description="Disordered" evidence="1">
    <location>
        <begin position="51"/>
        <end position="74"/>
    </location>
</feature>
<dbReference type="EMBL" id="QTJV01000002">
    <property type="protein sequence ID" value="RFM35498.1"/>
    <property type="molecule type" value="Genomic_DNA"/>
</dbReference>
<protein>
    <submittedName>
        <fullName evidence="3">Uncharacterized protein</fullName>
    </submittedName>
</protein>
<evidence type="ECO:0000256" key="2">
    <source>
        <dbReference type="SAM" id="SignalP"/>
    </source>
</evidence>
<evidence type="ECO:0000313" key="3">
    <source>
        <dbReference type="EMBL" id="RFM35498.1"/>
    </source>
</evidence>
<dbReference type="Proteomes" id="UP000261174">
    <property type="component" value="Unassembled WGS sequence"/>
</dbReference>
<feature type="chain" id="PRO_5017821926" evidence="2">
    <location>
        <begin position="21"/>
        <end position="74"/>
    </location>
</feature>
<name>A0A3E1P666_9BACT</name>